<dbReference type="AlphaFoldDB" id="A0A1U7NQX6"/>
<dbReference type="InterPro" id="IPR016040">
    <property type="entry name" value="NAD(P)-bd_dom"/>
</dbReference>
<gene>
    <name evidence="3" type="ORF">BOO71_0015241</name>
</gene>
<name>A0A1U7NQX6_9DEIO</name>
<accession>A0A1U7NQX6</accession>
<evidence type="ECO:0000313" key="4">
    <source>
        <dbReference type="Proteomes" id="UP000186607"/>
    </source>
</evidence>
<organism evidence="3 4">
    <name type="scientific">Deinococcus marmoris</name>
    <dbReference type="NCBI Taxonomy" id="249408"/>
    <lineage>
        <taxon>Bacteria</taxon>
        <taxon>Thermotogati</taxon>
        <taxon>Deinococcota</taxon>
        <taxon>Deinococci</taxon>
        <taxon>Deinococcales</taxon>
        <taxon>Deinococcaceae</taxon>
        <taxon>Deinococcus</taxon>
    </lineage>
</organism>
<dbReference type="Gene3D" id="3.40.50.720">
    <property type="entry name" value="NAD(P)-binding Rossmann-like Domain"/>
    <property type="match status" value="1"/>
</dbReference>
<feature type="region of interest" description="Disordered" evidence="1">
    <location>
        <begin position="1"/>
        <end position="27"/>
    </location>
</feature>
<dbReference type="Pfam" id="PF13460">
    <property type="entry name" value="NAD_binding_10"/>
    <property type="match status" value="1"/>
</dbReference>
<feature type="domain" description="NAD(P)-binding" evidence="2">
    <location>
        <begin position="61"/>
        <end position="257"/>
    </location>
</feature>
<dbReference type="InterPro" id="IPR036291">
    <property type="entry name" value="NAD(P)-bd_dom_sf"/>
</dbReference>
<dbReference type="InterPro" id="IPR051606">
    <property type="entry name" value="Polyketide_Oxido-like"/>
</dbReference>
<evidence type="ECO:0000313" key="3">
    <source>
        <dbReference type="EMBL" id="OLV15328.1"/>
    </source>
</evidence>
<dbReference type="SUPFAM" id="SSF51735">
    <property type="entry name" value="NAD(P)-binding Rossmann-fold domains"/>
    <property type="match status" value="1"/>
</dbReference>
<dbReference type="Proteomes" id="UP000186607">
    <property type="component" value="Unassembled WGS sequence"/>
</dbReference>
<reference evidence="3 4" key="1">
    <citation type="submission" date="2017-01" db="EMBL/GenBank/DDBJ databases">
        <title>Genome Analysis of Deinococcus marmoris KOPRI26562.</title>
        <authorList>
            <person name="Kim J.H."/>
            <person name="Oh H.-M."/>
        </authorList>
    </citation>
    <scope>NUCLEOTIDE SEQUENCE [LARGE SCALE GENOMIC DNA]</scope>
    <source>
        <strain evidence="3 4">KOPRI26562</strain>
    </source>
</reference>
<dbReference type="PANTHER" id="PTHR43355:SF2">
    <property type="entry name" value="FLAVIN REDUCTASE (NADPH)"/>
    <property type="match status" value="1"/>
</dbReference>
<evidence type="ECO:0000256" key="1">
    <source>
        <dbReference type="SAM" id="MobiDB-lite"/>
    </source>
</evidence>
<dbReference type="GO" id="GO:0004074">
    <property type="term" value="F:biliverdin reductase [NAD(P)H] activity"/>
    <property type="evidence" value="ECO:0007669"/>
    <property type="project" value="TreeGrafter"/>
</dbReference>
<keyword evidence="4" id="KW-1185">Reference proteome</keyword>
<dbReference type="GO" id="GO:0042602">
    <property type="term" value="F:riboflavin reductase (NADPH) activity"/>
    <property type="evidence" value="ECO:0007669"/>
    <property type="project" value="TreeGrafter"/>
</dbReference>
<dbReference type="STRING" id="249408.BOO71_0015241"/>
<dbReference type="EMBL" id="MSTI01000187">
    <property type="protein sequence ID" value="OLV15328.1"/>
    <property type="molecule type" value="Genomic_DNA"/>
</dbReference>
<evidence type="ECO:0000259" key="2">
    <source>
        <dbReference type="Pfam" id="PF13460"/>
    </source>
</evidence>
<protein>
    <submittedName>
        <fullName evidence="3">Rrf2-linked NADH-flavin reductase</fullName>
    </submittedName>
</protein>
<dbReference type="PANTHER" id="PTHR43355">
    <property type="entry name" value="FLAVIN REDUCTASE (NADPH)"/>
    <property type="match status" value="1"/>
</dbReference>
<sequence>MPNIEPSEVTGFKEGTLMNSSTDPAPSLEETALAAGPVDTGISIKHVPDTTETRKKICIVGASGKLGQYLIQHALNRGYEVVGVCREQSAVKLAHFGSRIRIITGPNDDSNVIRQAVAGCDAVLTVLVPFGMRQYALRTVQAVLAHAPPEARLIFSCGWHISRDGQDVYPLKFRAIVKVFGVLGRLTRFGDLNDQVQACNHVFASSARWTVVRGSDLEEGESQGVPVWSGHVGDAVLASNLTRRTDFALFMIEAIGNEALMRQAPAIVGRLSASALTHHTTLLGA</sequence>
<proteinExistence type="predicted"/>
<comment type="caution">
    <text evidence="3">The sequence shown here is derived from an EMBL/GenBank/DDBJ whole genome shotgun (WGS) entry which is preliminary data.</text>
</comment>